<dbReference type="STRING" id="1759059.ATE48_13655"/>
<dbReference type="AlphaFoldDB" id="A0A1B1ANI5"/>
<dbReference type="CDD" id="cd03814">
    <property type="entry name" value="GT4-like"/>
    <property type="match status" value="1"/>
</dbReference>
<accession>A0A1B1ANI5</accession>
<dbReference type="Pfam" id="PF13692">
    <property type="entry name" value="Glyco_trans_1_4"/>
    <property type="match status" value="1"/>
</dbReference>
<keyword evidence="3" id="KW-1185">Reference proteome</keyword>
<dbReference type="Gene3D" id="3.40.50.2000">
    <property type="entry name" value="Glycogen Phosphorylase B"/>
    <property type="match status" value="2"/>
</dbReference>
<gene>
    <name evidence="2" type="ORF">ATE48_13655</name>
</gene>
<organism evidence="2 3">
    <name type="scientific">Candidatus Viadribacter manganicus</name>
    <dbReference type="NCBI Taxonomy" id="1759059"/>
    <lineage>
        <taxon>Bacteria</taxon>
        <taxon>Pseudomonadati</taxon>
        <taxon>Pseudomonadota</taxon>
        <taxon>Alphaproteobacteria</taxon>
        <taxon>Hyphomonadales</taxon>
        <taxon>Hyphomonadaceae</taxon>
        <taxon>Candidatus Viadribacter</taxon>
    </lineage>
</organism>
<dbReference type="InterPro" id="IPR050194">
    <property type="entry name" value="Glycosyltransferase_grp1"/>
</dbReference>
<dbReference type="PANTHER" id="PTHR45947:SF3">
    <property type="entry name" value="SULFOQUINOVOSYL TRANSFERASE SQD2"/>
    <property type="match status" value="1"/>
</dbReference>
<sequence>MLLVTDAWEPQVNGVVRTLSSTNRELMAMGCEVEVVSPADYPNTVPLITYSEIRLALGARDDVEDRFLAFAPDAVHIATEGTLGWDARAICLKHKFPFTTSYHTQFPEYVTARFNWIPLWAGYRYMHAFHDKSGRVMVATPTMQKQLQLQGFRNTAIWSRGVDIEQFHPRLRGIDGGIYPADLPRPIFAYVGRVAVEKNIEAFLKLDLPGSKVIVGGGPALDELKAKYPSAVFTGPKFGEELARHYADADVFVFPSFTDTFGLVILEAAACGTPVAGFVAPGPQDILPGTGAGIVDDDLQKACLEALKLKREDARALAERYSWRACAEDFRRNLEPLPKERGRRFWHKLGDLRKRAKERRRIAREKKAAERTKTQ</sequence>
<evidence type="ECO:0000313" key="3">
    <source>
        <dbReference type="Proteomes" id="UP000092498"/>
    </source>
</evidence>
<dbReference type="InParanoid" id="A0A1B1ANI5"/>
<dbReference type="GO" id="GO:0016757">
    <property type="term" value="F:glycosyltransferase activity"/>
    <property type="evidence" value="ECO:0007669"/>
    <property type="project" value="UniProtKB-KW"/>
</dbReference>
<dbReference type="InterPro" id="IPR028098">
    <property type="entry name" value="Glyco_trans_4-like_N"/>
</dbReference>
<dbReference type="PANTHER" id="PTHR45947">
    <property type="entry name" value="SULFOQUINOVOSYL TRANSFERASE SQD2"/>
    <property type="match status" value="1"/>
</dbReference>
<keyword evidence="2" id="KW-0808">Transferase</keyword>
<keyword evidence="2" id="KW-0328">Glycosyltransferase</keyword>
<proteinExistence type="predicted"/>
<dbReference type="EMBL" id="CP013244">
    <property type="protein sequence ID" value="ANP48080.1"/>
    <property type="molecule type" value="Genomic_DNA"/>
</dbReference>
<dbReference type="SUPFAM" id="SSF53756">
    <property type="entry name" value="UDP-Glycosyltransferase/glycogen phosphorylase"/>
    <property type="match status" value="1"/>
</dbReference>
<protein>
    <submittedName>
        <fullName evidence="2">Alpha-mannosyltransferase</fullName>
    </submittedName>
</protein>
<dbReference type="KEGG" id="cbot:ATE48_13655"/>
<name>A0A1B1ANI5_9PROT</name>
<feature type="domain" description="Glycosyltransferase subfamily 4-like N-terminal" evidence="1">
    <location>
        <begin position="12"/>
        <end position="166"/>
    </location>
</feature>
<reference evidence="2 3" key="1">
    <citation type="submission" date="2015-11" db="EMBL/GenBank/DDBJ databases">
        <title>Whole-Genome Sequence of Candidatus Oderbacter manganicum from the National Park Lower Oder Valley, Germany.</title>
        <authorList>
            <person name="Braun B."/>
            <person name="Liere K."/>
            <person name="Szewzyk U."/>
        </authorList>
    </citation>
    <scope>NUCLEOTIDE SEQUENCE [LARGE SCALE GENOMIC DNA]</scope>
    <source>
        <strain evidence="2 3">OTSz_A_272</strain>
    </source>
</reference>
<dbReference type="Pfam" id="PF13439">
    <property type="entry name" value="Glyco_transf_4"/>
    <property type="match status" value="1"/>
</dbReference>
<evidence type="ECO:0000259" key="1">
    <source>
        <dbReference type="Pfam" id="PF13439"/>
    </source>
</evidence>
<dbReference type="RefSeq" id="WP_066775103.1">
    <property type="nucleotide sequence ID" value="NZ_CP013244.1"/>
</dbReference>
<dbReference type="Proteomes" id="UP000092498">
    <property type="component" value="Chromosome"/>
</dbReference>
<evidence type="ECO:0000313" key="2">
    <source>
        <dbReference type="EMBL" id="ANP48080.1"/>
    </source>
</evidence>